<dbReference type="SMART" id="SM00382">
    <property type="entry name" value="AAA"/>
    <property type="match status" value="1"/>
</dbReference>
<keyword evidence="4 10" id="KW-0067">ATP-binding</keyword>
<keyword evidence="6 7" id="KW-0472">Membrane</keyword>
<evidence type="ECO:0000256" key="2">
    <source>
        <dbReference type="ARBA" id="ARBA00022692"/>
    </source>
</evidence>
<evidence type="ECO:0000256" key="4">
    <source>
        <dbReference type="ARBA" id="ARBA00022840"/>
    </source>
</evidence>
<evidence type="ECO:0000256" key="5">
    <source>
        <dbReference type="ARBA" id="ARBA00022989"/>
    </source>
</evidence>
<dbReference type="InterPro" id="IPR039421">
    <property type="entry name" value="Type_1_exporter"/>
</dbReference>
<reference evidence="10" key="2">
    <citation type="journal article" date="2021" name="PeerJ">
        <title>Extensive microbial diversity within the chicken gut microbiome revealed by metagenomics and culture.</title>
        <authorList>
            <person name="Gilroy R."/>
            <person name="Ravi A."/>
            <person name="Getino M."/>
            <person name="Pursley I."/>
            <person name="Horton D.L."/>
            <person name="Alikhan N.F."/>
            <person name="Baker D."/>
            <person name="Gharbi K."/>
            <person name="Hall N."/>
            <person name="Watson M."/>
            <person name="Adriaenssens E.M."/>
            <person name="Foster-Nyarko E."/>
            <person name="Jarju S."/>
            <person name="Secka A."/>
            <person name="Antonio M."/>
            <person name="Oren A."/>
            <person name="Chaudhuri R.R."/>
            <person name="La Ragione R."/>
            <person name="Hildebrand F."/>
            <person name="Pallen M.J."/>
        </authorList>
    </citation>
    <scope>NUCLEOTIDE SEQUENCE</scope>
    <source>
        <strain evidence="10">4509</strain>
    </source>
</reference>
<evidence type="ECO:0000256" key="7">
    <source>
        <dbReference type="SAM" id="Phobius"/>
    </source>
</evidence>
<dbReference type="PROSITE" id="PS50929">
    <property type="entry name" value="ABC_TM1F"/>
    <property type="match status" value="1"/>
</dbReference>
<accession>A0A9D1ITS7</accession>
<feature type="transmembrane region" description="Helical" evidence="7">
    <location>
        <begin position="143"/>
        <end position="169"/>
    </location>
</feature>
<dbReference type="InterPro" id="IPR011527">
    <property type="entry name" value="ABC1_TM_dom"/>
</dbReference>
<evidence type="ECO:0000256" key="1">
    <source>
        <dbReference type="ARBA" id="ARBA00004651"/>
    </source>
</evidence>
<dbReference type="PROSITE" id="PS50893">
    <property type="entry name" value="ABC_TRANSPORTER_2"/>
    <property type="match status" value="1"/>
</dbReference>
<feature type="transmembrane region" description="Helical" evidence="7">
    <location>
        <begin position="72"/>
        <end position="92"/>
    </location>
</feature>
<dbReference type="InterPro" id="IPR003439">
    <property type="entry name" value="ABC_transporter-like_ATP-bd"/>
</dbReference>
<keyword evidence="3" id="KW-0547">Nucleotide-binding</keyword>
<dbReference type="GO" id="GO:0016887">
    <property type="term" value="F:ATP hydrolysis activity"/>
    <property type="evidence" value="ECO:0007669"/>
    <property type="project" value="InterPro"/>
</dbReference>
<dbReference type="CDD" id="cd07346">
    <property type="entry name" value="ABC_6TM_exporters"/>
    <property type="match status" value="1"/>
</dbReference>
<proteinExistence type="predicted"/>
<dbReference type="GO" id="GO:0140359">
    <property type="term" value="F:ABC-type transporter activity"/>
    <property type="evidence" value="ECO:0007669"/>
    <property type="project" value="InterPro"/>
</dbReference>
<dbReference type="Pfam" id="PF00005">
    <property type="entry name" value="ABC_tran"/>
    <property type="match status" value="1"/>
</dbReference>
<dbReference type="PANTHER" id="PTHR24221">
    <property type="entry name" value="ATP-BINDING CASSETTE SUB-FAMILY B"/>
    <property type="match status" value="1"/>
</dbReference>
<dbReference type="GO" id="GO:0005524">
    <property type="term" value="F:ATP binding"/>
    <property type="evidence" value="ECO:0007669"/>
    <property type="project" value="UniProtKB-KW"/>
</dbReference>
<keyword evidence="5 7" id="KW-1133">Transmembrane helix</keyword>
<feature type="domain" description="ABC transporter" evidence="8">
    <location>
        <begin position="359"/>
        <end position="593"/>
    </location>
</feature>
<comment type="caution">
    <text evidence="10">The sequence shown here is derived from an EMBL/GenBank/DDBJ whole genome shotgun (WGS) entry which is preliminary data.</text>
</comment>
<dbReference type="InterPro" id="IPR027417">
    <property type="entry name" value="P-loop_NTPase"/>
</dbReference>
<evidence type="ECO:0000256" key="6">
    <source>
        <dbReference type="ARBA" id="ARBA00023136"/>
    </source>
</evidence>
<dbReference type="SUPFAM" id="SSF52540">
    <property type="entry name" value="P-loop containing nucleoside triphosphate hydrolases"/>
    <property type="match status" value="1"/>
</dbReference>
<evidence type="ECO:0000313" key="11">
    <source>
        <dbReference type="Proteomes" id="UP000824082"/>
    </source>
</evidence>
<dbReference type="GO" id="GO:0034040">
    <property type="term" value="F:ATPase-coupled lipid transmembrane transporter activity"/>
    <property type="evidence" value="ECO:0007669"/>
    <property type="project" value="TreeGrafter"/>
</dbReference>
<feature type="transmembrane region" description="Helical" evidence="7">
    <location>
        <begin position="260"/>
        <end position="283"/>
    </location>
</feature>
<keyword evidence="2 7" id="KW-0812">Transmembrane</keyword>
<dbReference type="Gene3D" id="1.20.1560.10">
    <property type="entry name" value="ABC transporter type 1, transmembrane domain"/>
    <property type="match status" value="1"/>
</dbReference>
<organism evidence="10 11">
    <name type="scientific">Candidatus Egerieicola faecale</name>
    <dbReference type="NCBI Taxonomy" id="2840774"/>
    <lineage>
        <taxon>Bacteria</taxon>
        <taxon>Bacillati</taxon>
        <taxon>Bacillota</taxon>
        <taxon>Clostridia</taxon>
        <taxon>Eubacteriales</taxon>
        <taxon>Oscillospiraceae</taxon>
        <taxon>Oscillospiraceae incertae sedis</taxon>
        <taxon>Candidatus Egerieicola</taxon>
    </lineage>
</organism>
<feature type="transmembrane region" description="Helical" evidence="7">
    <location>
        <begin position="175"/>
        <end position="194"/>
    </location>
</feature>
<dbReference type="GO" id="GO:0005886">
    <property type="term" value="C:plasma membrane"/>
    <property type="evidence" value="ECO:0007669"/>
    <property type="project" value="UniProtKB-SubCell"/>
</dbReference>
<evidence type="ECO:0000313" key="10">
    <source>
        <dbReference type="EMBL" id="HIU42606.1"/>
    </source>
</evidence>
<gene>
    <name evidence="10" type="ORF">IAD19_08675</name>
</gene>
<dbReference type="InterPro" id="IPR003593">
    <property type="entry name" value="AAA+_ATPase"/>
</dbReference>
<dbReference type="Pfam" id="PF00664">
    <property type="entry name" value="ABC_membrane"/>
    <property type="match status" value="1"/>
</dbReference>
<dbReference type="EMBL" id="DVMX01000164">
    <property type="protein sequence ID" value="HIU42606.1"/>
    <property type="molecule type" value="Genomic_DNA"/>
</dbReference>
<dbReference type="PANTHER" id="PTHR24221:SF654">
    <property type="entry name" value="ATP-BINDING CASSETTE SUB-FAMILY B MEMBER 6"/>
    <property type="match status" value="1"/>
</dbReference>
<comment type="subcellular location">
    <subcellularLocation>
        <location evidence="1">Cell membrane</location>
        <topology evidence="1">Multi-pass membrane protein</topology>
    </subcellularLocation>
</comment>
<reference evidence="10" key="1">
    <citation type="submission" date="2020-10" db="EMBL/GenBank/DDBJ databases">
        <authorList>
            <person name="Gilroy R."/>
        </authorList>
    </citation>
    <scope>NUCLEOTIDE SEQUENCE</scope>
    <source>
        <strain evidence="10">4509</strain>
    </source>
</reference>
<dbReference type="SUPFAM" id="SSF90123">
    <property type="entry name" value="ABC transporter transmembrane region"/>
    <property type="match status" value="1"/>
</dbReference>
<dbReference type="Gene3D" id="3.40.50.300">
    <property type="entry name" value="P-loop containing nucleotide triphosphate hydrolases"/>
    <property type="match status" value="1"/>
</dbReference>
<dbReference type="InterPro" id="IPR036640">
    <property type="entry name" value="ABC1_TM_sf"/>
</dbReference>
<feature type="transmembrane region" description="Helical" evidence="7">
    <location>
        <begin position="32"/>
        <end position="52"/>
    </location>
</feature>
<protein>
    <submittedName>
        <fullName evidence="10">ABC transporter ATP-binding protein</fullName>
    </submittedName>
</protein>
<dbReference type="AlphaFoldDB" id="A0A9D1ITS7"/>
<evidence type="ECO:0000259" key="9">
    <source>
        <dbReference type="PROSITE" id="PS50929"/>
    </source>
</evidence>
<dbReference type="Proteomes" id="UP000824082">
    <property type="component" value="Unassembled WGS sequence"/>
</dbReference>
<evidence type="ECO:0000256" key="3">
    <source>
        <dbReference type="ARBA" id="ARBA00022741"/>
    </source>
</evidence>
<name>A0A9D1ITS7_9FIRM</name>
<feature type="domain" description="ABC transmembrane type-1" evidence="9">
    <location>
        <begin position="40"/>
        <end position="318"/>
    </location>
</feature>
<sequence length="594" mass="65747">MIFSKIRKKYKEGRFHELAAQWRWMGIYIRRYWLLVGFYTLLGASGSFLSLGTTMVSRSLVDAVTGYNTQNIATVACLYVGVGVGQIFINVIKQRISLRIRLKIVNEIRCDIFSQVMQTDWEALSGYSTGDLLYRMNGDAGGVANSILTFIPNLVSTLITFGGAFVVMLQNDPTMALIALGGAPISLLASRYSMRKMREYQQKNQEFSSSKMSFDQETFQNLQMIKAFDLVGTFTNRFRKIQDESVKISMDQNKYQSRGSILTSLVGQAIGYACYGFAVYRLWTGDVSYGTMTMLVGMAGSLRGSFSSVVSLAPTAIHAGISAGRIMELVELPREVVEDNPHIRSMKKKAKETGIRVEMKQVDFWYGDTGKPVYTDASFTAAPGEIIGLIGPSGRGKTTTLRLLLGLFHPKGGKITVENPGGTPEPVSSATRCLFSYIPQGNTLFTGTVAENLRILKPDATDEELVSALKQACAWEFVSELEDGLNTEVQENGKRFSEGQKQRLSIARALLADAPVLLLDEATSALDMETEHKVLRNIIRKDPRRTVIVVAHRPSVFDLCTRVYKIADGKMMPSQDIPKEGALSLLTEEVETFA</sequence>
<evidence type="ECO:0000259" key="8">
    <source>
        <dbReference type="PROSITE" id="PS50893"/>
    </source>
</evidence>